<dbReference type="AlphaFoldDB" id="A0A556TLY5"/>
<dbReference type="OrthoDB" id="8118055at2759"/>
<gene>
    <name evidence="3" type="ORF">Baya_1721</name>
</gene>
<name>A0A556TLY5_BAGYA</name>
<accession>A0A556TLY5</accession>
<evidence type="ECO:0000313" key="3">
    <source>
        <dbReference type="EMBL" id="TSK20173.1"/>
    </source>
</evidence>
<feature type="transmembrane region" description="Helical" evidence="2">
    <location>
        <begin position="22"/>
        <end position="42"/>
    </location>
</feature>
<sequence>MAFRKLPGVPVSAMGIRLTQKFTFLLFVSGLLTLCLGALFLLPDSVRLKRIFLPKSESANTVVTQRGQTLELAEGNNQLKMSPKPSVMRSDSNGAAVVRHPGAHEEERVEKPQHGDGDATAGTAAGREKGYTYDTFRKCLLKPALGSDRGRPSDPQTVQRRDKVREEKGNSIRTPFPSQIFPDICESSAGNGQERKEKRWEKNPSRDVKAWK</sequence>
<comment type="caution">
    <text evidence="3">The sequence shown here is derived from an EMBL/GenBank/DDBJ whole genome shotgun (WGS) entry which is preliminary data.</text>
</comment>
<dbReference type="EMBL" id="VCAZ01000005">
    <property type="protein sequence ID" value="TSK20173.1"/>
    <property type="molecule type" value="Genomic_DNA"/>
</dbReference>
<keyword evidence="4" id="KW-1185">Reference proteome</keyword>
<feature type="region of interest" description="Disordered" evidence="1">
    <location>
        <begin position="79"/>
        <end position="126"/>
    </location>
</feature>
<feature type="region of interest" description="Disordered" evidence="1">
    <location>
        <begin position="144"/>
        <end position="212"/>
    </location>
</feature>
<feature type="compositionally biased region" description="Basic and acidic residues" evidence="1">
    <location>
        <begin position="159"/>
        <end position="170"/>
    </location>
</feature>
<protein>
    <submittedName>
        <fullName evidence="3">Mannosyl-oligosaccharide 1,2-alpha-mannosidase IC</fullName>
    </submittedName>
</protein>
<keyword evidence="2" id="KW-0812">Transmembrane</keyword>
<organism evidence="3 4">
    <name type="scientific">Bagarius yarrelli</name>
    <name type="common">Goonch</name>
    <name type="synonym">Bagrus yarrelli</name>
    <dbReference type="NCBI Taxonomy" id="175774"/>
    <lineage>
        <taxon>Eukaryota</taxon>
        <taxon>Metazoa</taxon>
        <taxon>Chordata</taxon>
        <taxon>Craniata</taxon>
        <taxon>Vertebrata</taxon>
        <taxon>Euteleostomi</taxon>
        <taxon>Actinopterygii</taxon>
        <taxon>Neopterygii</taxon>
        <taxon>Teleostei</taxon>
        <taxon>Ostariophysi</taxon>
        <taxon>Siluriformes</taxon>
        <taxon>Sisoridae</taxon>
        <taxon>Sisorinae</taxon>
        <taxon>Bagarius</taxon>
    </lineage>
</organism>
<keyword evidence="2" id="KW-0472">Membrane</keyword>
<feature type="compositionally biased region" description="Basic and acidic residues" evidence="1">
    <location>
        <begin position="102"/>
        <end position="117"/>
    </location>
</feature>
<evidence type="ECO:0000313" key="4">
    <source>
        <dbReference type="Proteomes" id="UP000319801"/>
    </source>
</evidence>
<reference evidence="3 4" key="1">
    <citation type="journal article" date="2019" name="Genome Biol. Evol.">
        <title>Whole-Genome Sequencing of the Giant Devil Catfish, Bagarius yarrelli.</title>
        <authorList>
            <person name="Jiang W."/>
            <person name="Lv Y."/>
            <person name="Cheng L."/>
            <person name="Yang K."/>
            <person name="Chao B."/>
            <person name="Wang X."/>
            <person name="Li Y."/>
            <person name="Pan X."/>
            <person name="You X."/>
            <person name="Zhang Y."/>
            <person name="Yang J."/>
            <person name="Li J."/>
            <person name="Zhang X."/>
            <person name="Liu S."/>
            <person name="Sun C."/>
            <person name="Yang J."/>
            <person name="Shi Q."/>
        </authorList>
    </citation>
    <scope>NUCLEOTIDE SEQUENCE [LARGE SCALE GENOMIC DNA]</scope>
    <source>
        <strain evidence="3">JWS20170419001</strain>
        <tissue evidence="3">Muscle</tissue>
    </source>
</reference>
<dbReference type="Proteomes" id="UP000319801">
    <property type="component" value="Unassembled WGS sequence"/>
</dbReference>
<evidence type="ECO:0000256" key="2">
    <source>
        <dbReference type="SAM" id="Phobius"/>
    </source>
</evidence>
<feature type="compositionally biased region" description="Basic and acidic residues" evidence="1">
    <location>
        <begin position="193"/>
        <end position="212"/>
    </location>
</feature>
<evidence type="ECO:0000256" key="1">
    <source>
        <dbReference type="SAM" id="MobiDB-lite"/>
    </source>
</evidence>
<proteinExistence type="predicted"/>
<keyword evidence="2" id="KW-1133">Transmembrane helix</keyword>